<protein>
    <submittedName>
        <fullName evidence="1">Uncharacterized protein</fullName>
    </submittedName>
</protein>
<accession>A0ACB7G1S2</accession>
<reference evidence="2" key="1">
    <citation type="journal article" date="2016" name="Nat. Biotechnol.">
        <title>Sequencing wild and cultivated cassava and related species reveals extensive interspecific hybridization and genetic diversity.</title>
        <authorList>
            <person name="Bredeson J.V."/>
            <person name="Lyons J.B."/>
            <person name="Prochnik S.E."/>
            <person name="Wu G.A."/>
            <person name="Ha C.M."/>
            <person name="Edsinger-Gonzales E."/>
            <person name="Grimwood J."/>
            <person name="Schmutz J."/>
            <person name="Rabbi I.Y."/>
            <person name="Egesi C."/>
            <person name="Nauluvula P."/>
            <person name="Lebot V."/>
            <person name="Ndunguru J."/>
            <person name="Mkamilo G."/>
            <person name="Bart R.S."/>
            <person name="Setter T.L."/>
            <person name="Gleadow R.M."/>
            <person name="Kulakow P."/>
            <person name="Ferguson M.E."/>
            <person name="Rounsley S."/>
            <person name="Rokhsar D.S."/>
        </authorList>
    </citation>
    <scope>NUCLEOTIDE SEQUENCE [LARGE SCALE GENOMIC DNA]</scope>
    <source>
        <strain evidence="2">cv. AM560-2</strain>
    </source>
</reference>
<organism evidence="1 2">
    <name type="scientific">Manihot esculenta</name>
    <name type="common">Cassava</name>
    <name type="synonym">Jatropha manihot</name>
    <dbReference type="NCBI Taxonomy" id="3983"/>
    <lineage>
        <taxon>Eukaryota</taxon>
        <taxon>Viridiplantae</taxon>
        <taxon>Streptophyta</taxon>
        <taxon>Embryophyta</taxon>
        <taxon>Tracheophyta</taxon>
        <taxon>Spermatophyta</taxon>
        <taxon>Magnoliopsida</taxon>
        <taxon>eudicotyledons</taxon>
        <taxon>Gunneridae</taxon>
        <taxon>Pentapetalae</taxon>
        <taxon>rosids</taxon>
        <taxon>fabids</taxon>
        <taxon>Malpighiales</taxon>
        <taxon>Euphorbiaceae</taxon>
        <taxon>Crotonoideae</taxon>
        <taxon>Manihoteae</taxon>
        <taxon>Manihot</taxon>
    </lineage>
</organism>
<evidence type="ECO:0000313" key="1">
    <source>
        <dbReference type="EMBL" id="KAG8633695.1"/>
    </source>
</evidence>
<proteinExistence type="predicted"/>
<evidence type="ECO:0000313" key="2">
    <source>
        <dbReference type="Proteomes" id="UP000091857"/>
    </source>
</evidence>
<comment type="caution">
    <text evidence="1">The sequence shown here is derived from an EMBL/GenBank/DDBJ whole genome shotgun (WGS) entry which is preliminary data.</text>
</comment>
<dbReference type="Proteomes" id="UP000091857">
    <property type="component" value="Chromosome 18"/>
</dbReference>
<name>A0ACB7G1S2_MANES</name>
<keyword evidence="2" id="KW-1185">Reference proteome</keyword>
<dbReference type="EMBL" id="CM004404">
    <property type="protein sequence ID" value="KAG8633695.1"/>
    <property type="molecule type" value="Genomic_DNA"/>
</dbReference>
<sequence length="477" mass="55546">MSWFDEFESWLEYSITKDIAYCLHCYLFSSSAVKGKSKIEYRCRLNASIVCLHYLLMQGLAFRGNNESEESLNQGNFIELLKVLVSCNEEINNVVLKNAPENLKLIVPTIKKDIINACAVEITNVIIRDLEDDLFSILVDECRDVSVKEQMGVVIRYFNEFGCVVERFFSIVHSLFSTHGLSVSSLRGQGYDGVSNMRGEFNGLKSLILREISSVYYVHTFFNTVAHLYNVVRGSCKRRDMLREKQREKDQDIVNAMQLVKVSKYHLQIVRDDGWEFSLLEVVQFCGKYNIVVSEIDDLYTMRGRSRRRTEKIINLHFYLNINLLLCMAFLDPKNSFSTFDVSKLIELAKFYPCEFSPVALLKLESQLENFVFDMRMDKKFSDVKETGALVENIIVTRKHNIFFLVYMLVKLSLLLPVTTATIERIFSTMHIIKNMLRNKMKNDLLNDCLITYIKRHVFVNIDNQDIMNRFQAMKIR</sequence>
<gene>
    <name evidence="1" type="ORF">MANES_18G139666v8</name>
</gene>